<feature type="region of interest" description="Disordered" evidence="1">
    <location>
        <begin position="50"/>
        <end position="76"/>
    </location>
</feature>
<gene>
    <name evidence="2" type="ORF">ACFPQ5_03755</name>
</gene>
<dbReference type="RefSeq" id="WP_379751924.1">
    <property type="nucleotide sequence ID" value="NZ_JBHSMR010000008.1"/>
</dbReference>
<feature type="compositionally biased region" description="Basic and acidic residues" evidence="1">
    <location>
        <begin position="53"/>
        <end position="76"/>
    </location>
</feature>
<proteinExistence type="predicted"/>
<accession>A0ABW0MGS5</accession>
<protein>
    <recommendedName>
        <fullName evidence="4">Secreted protein</fullName>
    </recommendedName>
</protein>
<evidence type="ECO:0000313" key="3">
    <source>
        <dbReference type="Proteomes" id="UP001596101"/>
    </source>
</evidence>
<evidence type="ECO:0008006" key="4">
    <source>
        <dbReference type="Google" id="ProtNLM"/>
    </source>
</evidence>
<evidence type="ECO:0000256" key="1">
    <source>
        <dbReference type="SAM" id="MobiDB-lite"/>
    </source>
</evidence>
<name>A0ABW0MGS5_9BURK</name>
<dbReference type="EMBL" id="JBHSMR010000008">
    <property type="protein sequence ID" value="MFC5477290.1"/>
    <property type="molecule type" value="Genomic_DNA"/>
</dbReference>
<organism evidence="2 3">
    <name type="scientific">Massilia suwonensis</name>
    <dbReference type="NCBI Taxonomy" id="648895"/>
    <lineage>
        <taxon>Bacteria</taxon>
        <taxon>Pseudomonadati</taxon>
        <taxon>Pseudomonadota</taxon>
        <taxon>Betaproteobacteria</taxon>
        <taxon>Burkholderiales</taxon>
        <taxon>Oxalobacteraceae</taxon>
        <taxon>Telluria group</taxon>
        <taxon>Massilia</taxon>
    </lineage>
</organism>
<evidence type="ECO:0000313" key="2">
    <source>
        <dbReference type="EMBL" id="MFC5477290.1"/>
    </source>
</evidence>
<sequence>MLLTLPHFLRPHPRLQVSVFFAFSKLHQPRANGRTSGSSSCSKMDRIVLAPEQKQEKTMNDAPDTTRTRHALERPA</sequence>
<reference evidence="3" key="1">
    <citation type="journal article" date="2019" name="Int. J. Syst. Evol. Microbiol.">
        <title>The Global Catalogue of Microorganisms (GCM) 10K type strain sequencing project: providing services to taxonomists for standard genome sequencing and annotation.</title>
        <authorList>
            <consortium name="The Broad Institute Genomics Platform"/>
            <consortium name="The Broad Institute Genome Sequencing Center for Infectious Disease"/>
            <person name="Wu L."/>
            <person name="Ma J."/>
        </authorList>
    </citation>
    <scope>NUCLEOTIDE SEQUENCE [LARGE SCALE GENOMIC DNA]</scope>
    <source>
        <strain evidence="3">CCUG 43111</strain>
    </source>
</reference>
<dbReference type="Proteomes" id="UP001596101">
    <property type="component" value="Unassembled WGS sequence"/>
</dbReference>
<keyword evidence="3" id="KW-1185">Reference proteome</keyword>
<comment type="caution">
    <text evidence="2">The sequence shown here is derived from an EMBL/GenBank/DDBJ whole genome shotgun (WGS) entry which is preliminary data.</text>
</comment>